<sequence>MEEHEQDEYEAARLLRCGMKGSKAPATALLRPPPQVACIEQGTVPPLPGVWDPWPPEPLSGACQNCGHYVTTKIEDELECASTRWCWLLFSDSHLFTRTKTHICENCDAAVGFHTGEKCGHGLGCIKAPPPPPCSIDPE</sequence>
<name>A0ABQ7GRJ2_DUNSA</name>
<organism evidence="1 2">
    <name type="scientific">Dunaliella salina</name>
    <name type="common">Green alga</name>
    <name type="synonym">Protococcus salinus</name>
    <dbReference type="NCBI Taxonomy" id="3046"/>
    <lineage>
        <taxon>Eukaryota</taxon>
        <taxon>Viridiplantae</taxon>
        <taxon>Chlorophyta</taxon>
        <taxon>core chlorophytes</taxon>
        <taxon>Chlorophyceae</taxon>
        <taxon>CS clade</taxon>
        <taxon>Chlamydomonadales</taxon>
        <taxon>Dunaliellaceae</taxon>
        <taxon>Dunaliella</taxon>
    </lineage>
</organism>
<evidence type="ECO:0000313" key="1">
    <source>
        <dbReference type="EMBL" id="KAF5837232.1"/>
    </source>
</evidence>
<protein>
    <submittedName>
        <fullName evidence="1">Uncharacterized protein</fullName>
    </submittedName>
</protein>
<keyword evidence="2" id="KW-1185">Reference proteome</keyword>
<dbReference type="EMBL" id="MU069623">
    <property type="protein sequence ID" value="KAF5837232.1"/>
    <property type="molecule type" value="Genomic_DNA"/>
</dbReference>
<reference evidence="1" key="1">
    <citation type="submission" date="2017-08" db="EMBL/GenBank/DDBJ databases">
        <authorList>
            <person name="Polle J.E."/>
            <person name="Barry K."/>
            <person name="Cushman J."/>
            <person name="Schmutz J."/>
            <person name="Tran D."/>
            <person name="Hathwaick L.T."/>
            <person name="Yim W.C."/>
            <person name="Jenkins J."/>
            <person name="Mckie-Krisberg Z.M."/>
            <person name="Prochnik S."/>
            <person name="Lindquist E."/>
            <person name="Dockter R.B."/>
            <person name="Adam C."/>
            <person name="Molina H."/>
            <person name="Bunkerborg J."/>
            <person name="Jin E."/>
            <person name="Buchheim M."/>
            <person name="Magnuson J."/>
        </authorList>
    </citation>
    <scope>NUCLEOTIDE SEQUENCE</scope>
    <source>
        <strain evidence="1">CCAP 19/18</strain>
    </source>
</reference>
<comment type="caution">
    <text evidence="1">The sequence shown here is derived from an EMBL/GenBank/DDBJ whole genome shotgun (WGS) entry which is preliminary data.</text>
</comment>
<gene>
    <name evidence="1" type="ORF">DUNSADRAFT_4623</name>
</gene>
<dbReference type="Proteomes" id="UP000815325">
    <property type="component" value="Unassembled WGS sequence"/>
</dbReference>
<evidence type="ECO:0000313" key="2">
    <source>
        <dbReference type="Proteomes" id="UP000815325"/>
    </source>
</evidence>
<proteinExistence type="predicted"/>
<accession>A0ABQ7GRJ2</accession>